<organism evidence="1 2">
    <name type="scientific">Salix suchowensis</name>
    <dbReference type="NCBI Taxonomy" id="1278906"/>
    <lineage>
        <taxon>Eukaryota</taxon>
        <taxon>Viridiplantae</taxon>
        <taxon>Streptophyta</taxon>
        <taxon>Embryophyta</taxon>
        <taxon>Tracheophyta</taxon>
        <taxon>Spermatophyta</taxon>
        <taxon>Magnoliopsida</taxon>
        <taxon>eudicotyledons</taxon>
        <taxon>Gunneridae</taxon>
        <taxon>Pentapetalae</taxon>
        <taxon>rosids</taxon>
        <taxon>fabids</taxon>
        <taxon>Malpighiales</taxon>
        <taxon>Salicaceae</taxon>
        <taxon>Saliceae</taxon>
        <taxon>Salix</taxon>
    </lineage>
</organism>
<dbReference type="EMBL" id="JAPFFI010000023">
    <property type="protein sequence ID" value="KAJ6323192.1"/>
    <property type="molecule type" value="Genomic_DNA"/>
</dbReference>
<comment type="caution">
    <text evidence="1">The sequence shown here is derived from an EMBL/GenBank/DDBJ whole genome shotgun (WGS) entry which is preliminary data.</text>
</comment>
<name>A0ABQ9A5F8_9ROSI</name>
<gene>
    <name evidence="1" type="ORF">OIU77_012929</name>
</gene>
<dbReference type="PANTHER" id="PTHR31365:SF2">
    <property type="entry name" value="OS01G0771100 PROTEIN"/>
    <property type="match status" value="1"/>
</dbReference>
<proteinExistence type="predicted"/>
<reference evidence="1" key="1">
    <citation type="submission" date="2022-10" db="EMBL/GenBank/DDBJ databases">
        <authorList>
            <person name="Hyden B.L."/>
            <person name="Feng K."/>
            <person name="Yates T."/>
            <person name="Jawdy S."/>
            <person name="Smart L.B."/>
            <person name="Muchero W."/>
        </authorList>
    </citation>
    <scope>NUCLEOTIDE SEQUENCE</scope>
    <source>
        <tissue evidence="1">Shoot tip</tissue>
    </source>
</reference>
<dbReference type="InterPro" id="IPR003428">
    <property type="entry name" value="MAM33"/>
</dbReference>
<dbReference type="InterPro" id="IPR036561">
    <property type="entry name" value="MAM33_sf"/>
</dbReference>
<evidence type="ECO:0000313" key="2">
    <source>
        <dbReference type="Proteomes" id="UP001141253"/>
    </source>
</evidence>
<accession>A0ABQ9A5F8</accession>
<evidence type="ECO:0008006" key="3">
    <source>
        <dbReference type="Google" id="ProtNLM"/>
    </source>
</evidence>
<dbReference type="PANTHER" id="PTHR31365">
    <property type="entry name" value="EXPRESSED PROTEIN"/>
    <property type="match status" value="1"/>
</dbReference>
<reference evidence="1" key="2">
    <citation type="journal article" date="2023" name="Int. J. Mol. Sci.">
        <title>De Novo Assembly and Annotation of 11 Diverse Shrub Willow (Salix) Genomes Reveals Novel Gene Organization in Sex-Linked Regions.</title>
        <authorList>
            <person name="Hyden B."/>
            <person name="Feng K."/>
            <person name="Yates T.B."/>
            <person name="Jawdy S."/>
            <person name="Cereghino C."/>
            <person name="Smart L.B."/>
            <person name="Muchero W."/>
        </authorList>
    </citation>
    <scope>NUCLEOTIDE SEQUENCE</scope>
    <source>
        <tissue evidence="1">Shoot tip</tissue>
    </source>
</reference>
<sequence length="212" mass="24083">MWKRALREATVRQPWSTIASKSWSSASPPSISAAVDTLLLRSLKEHYLQVSKTNPPPRGHMKGLGFWIDKYSHMLAQQKVNPPPAFSIIKGALDGDGPVLIRTFGNEEIKLSIMRMAYIAPDALGIHSVSLRPKLDGADFLDDTTTYSGPHFVELDERMRDAFHGFIEERGVNENLFNFLQAWLYLKEHRSLVRWFKTVGTYINENRPAKNS</sequence>
<dbReference type="Pfam" id="PF02330">
    <property type="entry name" value="MAM33"/>
    <property type="match status" value="1"/>
</dbReference>
<dbReference type="Gene3D" id="3.10.280.10">
    <property type="entry name" value="Mitochondrial glycoprotein"/>
    <property type="match status" value="1"/>
</dbReference>
<dbReference type="SUPFAM" id="SSF54529">
    <property type="entry name" value="Mitochondrial glycoprotein MAM33-like"/>
    <property type="match status" value="1"/>
</dbReference>
<dbReference type="Proteomes" id="UP001141253">
    <property type="component" value="Chromosome 8"/>
</dbReference>
<protein>
    <recommendedName>
        <fullName evidence="3">Mitochondrial glycoprotein</fullName>
    </recommendedName>
</protein>
<keyword evidence="2" id="KW-1185">Reference proteome</keyword>
<evidence type="ECO:0000313" key="1">
    <source>
        <dbReference type="EMBL" id="KAJ6323192.1"/>
    </source>
</evidence>